<evidence type="ECO:0000313" key="4">
    <source>
        <dbReference type="EMBL" id="OAA62752.1"/>
    </source>
</evidence>
<reference evidence="4 5" key="1">
    <citation type="journal article" date="2016" name="Genome Biol. Evol.">
        <title>Divergent and convergent evolution of fungal pathogenicity.</title>
        <authorList>
            <person name="Shang Y."/>
            <person name="Xiao G."/>
            <person name="Zheng P."/>
            <person name="Cen K."/>
            <person name="Zhan S."/>
            <person name="Wang C."/>
        </authorList>
    </citation>
    <scope>NUCLEOTIDE SEQUENCE [LARGE SCALE GENOMIC DNA]</scope>
    <source>
        <strain evidence="4 5">RCEF 264</strain>
    </source>
</reference>
<dbReference type="InterPro" id="IPR002347">
    <property type="entry name" value="SDR_fam"/>
</dbReference>
<dbReference type="FunFam" id="3.40.50.720:FF:000084">
    <property type="entry name" value="Short-chain dehydrogenase reductase"/>
    <property type="match status" value="1"/>
</dbReference>
<dbReference type="EMBL" id="AZHD01000006">
    <property type="protein sequence ID" value="OAA62752.1"/>
    <property type="molecule type" value="Genomic_DNA"/>
</dbReference>
<evidence type="ECO:0000313" key="5">
    <source>
        <dbReference type="Proteomes" id="UP000076874"/>
    </source>
</evidence>
<comment type="similarity">
    <text evidence="1">Belongs to the short-chain dehydrogenases/reductases (SDR) family.</text>
</comment>
<evidence type="ECO:0000256" key="1">
    <source>
        <dbReference type="ARBA" id="ARBA00006484"/>
    </source>
</evidence>
<dbReference type="Gene3D" id="3.40.50.720">
    <property type="entry name" value="NAD(P)-binding Rossmann-like Domain"/>
    <property type="match status" value="1"/>
</dbReference>
<gene>
    <name evidence="4" type="ORF">SPI_04292</name>
</gene>
<comment type="caution">
    <text evidence="4">The sequence shown here is derived from an EMBL/GenBank/DDBJ whole genome shotgun (WGS) entry which is preliminary data.</text>
</comment>
<dbReference type="InterPro" id="IPR052178">
    <property type="entry name" value="Sec_Metab_Biosynth_SDR"/>
</dbReference>
<dbReference type="PANTHER" id="PTHR43618">
    <property type="entry name" value="7-ALPHA-HYDROXYSTEROID DEHYDROGENASE"/>
    <property type="match status" value="1"/>
</dbReference>
<name>A0A162J283_9HYPO</name>
<dbReference type="InterPro" id="IPR036291">
    <property type="entry name" value="NAD(P)-bd_dom_sf"/>
</dbReference>
<dbReference type="Pfam" id="PF13561">
    <property type="entry name" value="adh_short_C2"/>
    <property type="match status" value="1"/>
</dbReference>
<sequence length="285" mass="29657">MSDLRNFEGLFSLEGKTALVTGGSRGLGLHMATAFLRAGASLVVVTARKREGPQGLDQAVDRLNTLPGVRGRAVGFAANVGNSADIVRLVAQVAELAPVRQRGLNILVCNAGASWGSRFEDAPPHSSVKILDLNVRGVFELAQQCLPLLTAHATLDDPSRVIIVSSTAGTNVPHVGANGTIMYSVSKAAAHHLGRNLAVELGPRHITANVIAPGFFPSKLAQGLINNLGGEEELSRDNPMGRLGIPEDIAGLAVFLSSAAGRYINGEDIAVDGGARLAAGRLTKL</sequence>
<dbReference type="AlphaFoldDB" id="A0A162J283"/>
<keyword evidence="2" id="KW-0521">NADP</keyword>
<keyword evidence="5" id="KW-1185">Reference proteome</keyword>
<dbReference type="PANTHER" id="PTHR43618:SF3">
    <property type="entry name" value="NAD(P)-BINDING PROTEIN"/>
    <property type="match status" value="1"/>
</dbReference>
<dbReference type="GO" id="GO:0016491">
    <property type="term" value="F:oxidoreductase activity"/>
    <property type="evidence" value="ECO:0007669"/>
    <property type="project" value="UniProtKB-KW"/>
</dbReference>
<proteinExistence type="inferred from homology"/>
<keyword evidence="3" id="KW-0560">Oxidoreductase</keyword>
<protein>
    <submittedName>
        <fullName evidence="4">Rhamnolipids biosynthesis 3-oxoacyl-[acyl-carrier-protein] reductase</fullName>
    </submittedName>
</protein>
<dbReference type="OrthoDB" id="294295at2759"/>
<dbReference type="PRINTS" id="PR00081">
    <property type="entry name" value="GDHRDH"/>
</dbReference>
<evidence type="ECO:0000256" key="2">
    <source>
        <dbReference type="ARBA" id="ARBA00022857"/>
    </source>
</evidence>
<organism evidence="4 5">
    <name type="scientific">Niveomyces insectorum RCEF 264</name>
    <dbReference type="NCBI Taxonomy" id="1081102"/>
    <lineage>
        <taxon>Eukaryota</taxon>
        <taxon>Fungi</taxon>
        <taxon>Dikarya</taxon>
        <taxon>Ascomycota</taxon>
        <taxon>Pezizomycotina</taxon>
        <taxon>Sordariomycetes</taxon>
        <taxon>Hypocreomycetidae</taxon>
        <taxon>Hypocreales</taxon>
        <taxon>Cordycipitaceae</taxon>
        <taxon>Niveomyces</taxon>
    </lineage>
</organism>
<dbReference type="STRING" id="1081102.A0A162J283"/>
<dbReference type="Proteomes" id="UP000076874">
    <property type="component" value="Unassembled WGS sequence"/>
</dbReference>
<dbReference type="SUPFAM" id="SSF51735">
    <property type="entry name" value="NAD(P)-binding Rossmann-fold domains"/>
    <property type="match status" value="1"/>
</dbReference>
<accession>A0A162J283</accession>
<evidence type="ECO:0000256" key="3">
    <source>
        <dbReference type="ARBA" id="ARBA00023002"/>
    </source>
</evidence>